<proteinExistence type="predicted"/>
<keyword evidence="1" id="KW-0812">Transmembrane</keyword>
<protein>
    <submittedName>
        <fullName evidence="2">Uncharacterized protein</fullName>
    </submittedName>
</protein>
<comment type="caution">
    <text evidence="2">The sequence shown here is derived from an EMBL/GenBank/DDBJ whole genome shotgun (WGS) entry which is preliminary data.</text>
</comment>
<evidence type="ECO:0000256" key="1">
    <source>
        <dbReference type="SAM" id="Phobius"/>
    </source>
</evidence>
<keyword evidence="3" id="KW-1185">Reference proteome</keyword>
<feature type="transmembrane region" description="Helical" evidence="1">
    <location>
        <begin position="48"/>
        <end position="67"/>
    </location>
</feature>
<dbReference type="Proteomes" id="UP000530424">
    <property type="component" value="Unassembled WGS sequence"/>
</dbReference>
<reference evidence="2 3" key="1">
    <citation type="submission" date="2020-07" db="EMBL/GenBank/DDBJ databases">
        <title>Sequencing the genomes of 1000 actinobacteria strains.</title>
        <authorList>
            <person name="Klenk H.-P."/>
        </authorList>
    </citation>
    <scope>NUCLEOTIDE SEQUENCE [LARGE SCALE GENOMIC DNA]</scope>
    <source>
        <strain evidence="2 3">DSM 103833</strain>
    </source>
</reference>
<accession>A0A853C4P2</accession>
<evidence type="ECO:0000313" key="3">
    <source>
        <dbReference type="Proteomes" id="UP000530424"/>
    </source>
</evidence>
<dbReference type="AlphaFoldDB" id="A0A853C4P2"/>
<organism evidence="2 3">
    <name type="scientific">Nocardioides thalensis</name>
    <dbReference type="NCBI Taxonomy" id="1914755"/>
    <lineage>
        <taxon>Bacteria</taxon>
        <taxon>Bacillati</taxon>
        <taxon>Actinomycetota</taxon>
        <taxon>Actinomycetes</taxon>
        <taxon>Propionibacteriales</taxon>
        <taxon>Nocardioidaceae</taxon>
        <taxon>Nocardioides</taxon>
    </lineage>
</organism>
<keyword evidence="1" id="KW-0472">Membrane</keyword>
<gene>
    <name evidence="2" type="ORF">HNR19_002947</name>
</gene>
<dbReference type="EMBL" id="JACCFP010000001">
    <property type="protein sequence ID" value="NYJ02249.1"/>
    <property type="molecule type" value="Genomic_DNA"/>
</dbReference>
<name>A0A853C4P2_9ACTN</name>
<sequence length="71" mass="7530">MEPNSERATTRRNHLLTAAQLASHRPATGTHLVQMHGQGNGVRVHQTYIAAISLVALVLMGVAIAIASSTM</sequence>
<evidence type="ECO:0000313" key="2">
    <source>
        <dbReference type="EMBL" id="NYJ02249.1"/>
    </source>
</evidence>
<keyword evidence="1" id="KW-1133">Transmembrane helix</keyword>